<name>A0A8K0DAG6_IGNLU</name>
<dbReference type="GO" id="GO:0005634">
    <property type="term" value="C:nucleus"/>
    <property type="evidence" value="ECO:0007669"/>
    <property type="project" value="UniProtKB-SubCell"/>
</dbReference>
<dbReference type="Pfam" id="PF05225">
    <property type="entry name" value="HTH_psq"/>
    <property type="match status" value="1"/>
</dbReference>
<evidence type="ECO:0000256" key="2">
    <source>
        <dbReference type="SAM" id="MobiDB-lite"/>
    </source>
</evidence>
<dbReference type="InterPro" id="IPR009057">
    <property type="entry name" value="Homeodomain-like_sf"/>
</dbReference>
<gene>
    <name evidence="4" type="ORF">ILUMI_06200</name>
</gene>
<dbReference type="EMBL" id="VTPC01002471">
    <property type="protein sequence ID" value="KAF2899987.1"/>
    <property type="molecule type" value="Genomic_DNA"/>
</dbReference>
<accession>A0A8K0DAG6</accession>
<dbReference type="AlphaFoldDB" id="A0A8K0DAG6"/>
<protein>
    <recommendedName>
        <fullName evidence="3">HTH psq-type domain-containing protein</fullName>
    </recommendedName>
</protein>
<dbReference type="Gene3D" id="1.10.10.60">
    <property type="entry name" value="Homeodomain-like"/>
    <property type="match status" value="1"/>
</dbReference>
<comment type="caution">
    <text evidence="4">The sequence shown here is derived from an EMBL/GenBank/DDBJ whole genome shotgun (WGS) entry which is preliminary data.</text>
</comment>
<keyword evidence="5" id="KW-1185">Reference proteome</keyword>
<organism evidence="4 5">
    <name type="scientific">Ignelater luminosus</name>
    <name type="common">Cucubano</name>
    <name type="synonym">Pyrophorus luminosus</name>
    <dbReference type="NCBI Taxonomy" id="2038154"/>
    <lineage>
        <taxon>Eukaryota</taxon>
        <taxon>Metazoa</taxon>
        <taxon>Ecdysozoa</taxon>
        <taxon>Arthropoda</taxon>
        <taxon>Hexapoda</taxon>
        <taxon>Insecta</taxon>
        <taxon>Pterygota</taxon>
        <taxon>Neoptera</taxon>
        <taxon>Endopterygota</taxon>
        <taxon>Coleoptera</taxon>
        <taxon>Polyphaga</taxon>
        <taxon>Elateriformia</taxon>
        <taxon>Elateroidea</taxon>
        <taxon>Elateridae</taxon>
        <taxon>Agrypninae</taxon>
        <taxon>Pyrophorini</taxon>
        <taxon>Ignelater</taxon>
    </lineage>
</organism>
<comment type="subcellular location">
    <subcellularLocation>
        <location evidence="1">Nucleus</location>
    </subcellularLocation>
</comment>
<dbReference type="OrthoDB" id="6766699at2759"/>
<evidence type="ECO:0000259" key="3">
    <source>
        <dbReference type="Pfam" id="PF05225"/>
    </source>
</evidence>
<sequence length="177" mass="20172">MVKAICAVSKKKMGTLKAAKTFNVPCSTLRDLSKKDKLPLSYVVSTNFGRKSLLEEQMKKELVAYLLQMEEKLYGFTLKELRRMAFQLVSRNRFKQGEADRAWKNRNFPYKEKCVHIALLHESGKSCSSWSKPQKENQEESSNDLPANLAELSSNLISALRELQSSFSKAVSFPQES</sequence>
<reference evidence="4" key="1">
    <citation type="submission" date="2019-08" db="EMBL/GenBank/DDBJ databases">
        <title>The genome of the North American firefly Photinus pyralis.</title>
        <authorList>
            <consortium name="Photinus pyralis genome working group"/>
            <person name="Fallon T.R."/>
            <person name="Sander Lower S.E."/>
            <person name="Weng J.-K."/>
        </authorList>
    </citation>
    <scope>NUCLEOTIDE SEQUENCE</scope>
    <source>
        <strain evidence="4">TRF0915ILg1</strain>
        <tissue evidence="4">Whole body</tissue>
    </source>
</reference>
<dbReference type="GO" id="GO:0003677">
    <property type="term" value="F:DNA binding"/>
    <property type="evidence" value="ECO:0007669"/>
    <property type="project" value="InterPro"/>
</dbReference>
<dbReference type="InterPro" id="IPR007889">
    <property type="entry name" value="HTH_Psq"/>
</dbReference>
<evidence type="ECO:0000313" key="4">
    <source>
        <dbReference type="EMBL" id="KAF2899987.1"/>
    </source>
</evidence>
<proteinExistence type="predicted"/>
<evidence type="ECO:0000313" key="5">
    <source>
        <dbReference type="Proteomes" id="UP000801492"/>
    </source>
</evidence>
<dbReference type="SUPFAM" id="SSF46689">
    <property type="entry name" value="Homeodomain-like"/>
    <property type="match status" value="1"/>
</dbReference>
<feature type="domain" description="HTH psq-type" evidence="3">
    <location>
        <begin position="1"/>
        <end position="35"/>
    </location>
</feature>
<dbReference type="Proteomes" id="UP000801492">
    <property type="component" value="Unassembled WGS sequence"/>
</dbReference>
<evidence type="ECO:0000256" key="1">
    <source>
        <dbReference type="ARBA" id="ARBA00004123"/>
    </source>
</evidence>
<feature type="region of interest" description="Disordered" evidence="2">
    <location>
        <begin position="126"/>
        <end position="145"/>
    </location>
</feature>